<comment type="caution">
    <text evidence="2">The sequence shown here is derived from an EMBL/GenBank/DDBJ whole genome shotgun (WGS) entry which is preliminary data.</text>
</comment>
<dbReference type="EMBL" id="RHHS01000028">
    <property type="protein sequence ID" value="RNB56539.1"/>
    <property type="molecule type" value="Genomic_DNA"/>
</dbReference>
<dbReference type="AlphaFoldDB" id="A0A3M8AZC3"/>
<dbReference type="OrthoDB" id="5296884at2"/>
<name>A0A3M8AZC3_9BACL</name>
<dbReference type="InterPro" id="IPR002156">
    <property type="entry name" value="RNaseH_domain"/>
</dbReference>
<protein>
    <submittedName>
        <fullName evidence="2">Reverse transcriptase-like protein</fullName>
    </submittedName>
</protein>
<dbReference type="Gene3D" id="3.30.420.10">
    <property type="entry name" value="Ribonuclease H-like superfamily/Ribonuclease H"/>
    <property type="match status" value="1"/>
</dbReference>
<reference evidence="2 3" key="1">
    <citation type="submission" date="2018-10" db="EMBL/GenBank/DDBJ databases">
        <title>Phylogenomics of Brevibacillus.</title>
        <authorList>
            <person name="Dunlap C."/>
        </authorList>
    </citation>
    <scope>NUCLEOTIDE SEQUENCE [LARGE SCALE GENOMIC DNA]</scope>
    <source>
        <strain evidence="2 3">DSM 100115</strain>
    </source>
</reference>
<dbReference type="GO" id="GO:0003964">
    <property type="term" value="F:RNA-directed DNA polymerase activity"/>
    <property type="evidence" value="ECO:0007669"/>
    <property type="project" value="UniProtKB-KW"/>
</dbReference>
<feature type="domain" description="RNase H type-1" evidence="1">
    <location>
        <begin position="12"/>
        <end position="114"/>
    </location>
</feature>
<keyword evidence="2" id="KW-0695">RNA-directed DNA polymerase</keyword>
<dbReference type="Proteomes" id="UP000268829">
    <property type="component" value="Unassembled WGS sequence"/>
</dbReference>
<evidence type="ECO:0000259" key="1">
    <source>
        <dbReference type="Pfam" id="PF13456"/>
    </source>
</evidence>
<accession>A0A3M8AZC3</accession>
<keyword evidence="3" id="KW-1185">Reference proteome</keyword>
<proteinExistence type="predicted"/>
<evidence type="ECO:0000313" key="2">
    <source>
        <dbReference type="EMBL" id="RNB56539.1"/>
    </source>
</evidence>
<evidence type="ECO:0000313" key="3">
    <source>
        <dbReference type="Proteomes" id="UP000268829"/>
    </source>
</evidence>
<keyword evidence="2" id="KW-0548">Nucleotidyltransferase</keyword>
<dbReference type="RefSeq" id="WP_122905003.1">
    <property type="nucleotide sequence ID" value="NZ_RHHS01000028.1"/>
</dbReference>
<organism evidence="2 3">
    <name type="scientific">Brevibacillus gelatini</name>
    <dbReference type="NCBI Taxonomy" id="1655277"/>
    <lineage>
        <taxon>Bacteria</taxon>
        <taxon>Bacillati</taxon>
        <taxon>Bacillota</taxon>
        <taxon>Bacilli</taxon>
        <taxon>Bacillales</taxon>
        <taxon>Paenibacillaceae</taxon>
        <taxon>Brevibacillus</taxon>
    </lineage>
</organism>
<dbReference type="GO" id="GO:0004523">
    <property type="term" value="F:RNA-DNA hybrid ribonuclease activity"/>
    <property type="evidence" value="ECO:0007669"/>
    <property type="project" value="InterPro"/>
</dbReference>
<dbReference type="Pfam" id="PF13456">
    <property type="entry name" value="RVT_3"/>
    <property type="match status" value="1"/>
</dbReference>
<keyword evidence="2" id="KW-0808">Transferase</keyword>
<dbReference type="InterPro" id="IPR036397">
    <property type="entry name" value="RNaseH_sf"/>
</dbReference>
<dbReference type="GO" id="GO:0003676">
    <property type="term" value="F:nucleic acid binding"/>
    <property type="evidence" value="ECO:0007669"/>
    <property type="project" value="InterPro"/>
</dbReference>
<sequence length="144" mass="16797">MYTGCFDITRNKKNLYAIAWLISPEGERVWQFQERVEGLDRNEAYYHALQVLLEEILARGITAVKLLGTNSLVMKQASGQWQAKKARLFNYCVKVRSILANLQHFRFERLDREQQEEEQGMLFDSVTRVGGGNEAEQFVMVSFW</sequence>
<gene>
    <name evidence="2" type="ORF">EDM57_12085</name>
</gene>